<dbReference type="InterPro" id="IPR000300">
    <property type="entry name" value="IPPc"/>
</dbReference>
<dbReference type="SUPFAM" id="SSF56219">
    <property type="entry name" value="DNase I-like"/>
    <property type="match status" value="1"/>
</dbReference>
<dbReference type="AlphaFoldDB" id="C5MGT5"/>
<dbReference type="OrthoDB" id="62798at2759"/>
<dbReference type="eggNOG" id="KOG0565">
    <property type="taxonomic scope" value="Eukaryota"/>
</dbReference>
<evidence type="ECO:0000313" key="3">
    <source>
        <dbReference type="Proteomes" id="UP000002037"/>
    </source>
</evidence>
<accession>C5MGT5</accession>
<keyword evidence="3" id="KW-1185">Reference proteome</keyword>
<name>C5MGT5_CANTT</name>
<evidence type="ECO:0000259" key="1">
    <source>
        <dbReference type="SMART" id="SM00128"/>
    </source>
</evidence>
<dbReference type="InterPro" id="IPR036691">
    <property type="entry name" value="Endo/exonu/phosph_ase_sf"/>
</dbReference>
<dbReference type="Pfam" id="PF22669">
    <property type="entry name" value="Exo_endo_phos2"/>
    <property type="match status" value="1"/>
</dbReference>
<dbReference type="SMART" id="SM00128">
    <property type="entry name" value="IPPc"/>
    <property type="match status" value="1"/>
</dbReference>
<dbReference type="GO" id="GO:0046856">
    <property type="term" value="P:phosphatidylinositol dephosphorylation"/>
    <property type="evidence" value="ECO:0007669"/>
    <property type="project" value="InterPro"/>
</dbReference>
<dbReference type="KEGG" id="ctp:CTRG_05289"/>
<proteinExistence type="predicted"/>
<dbReference type="PANTHER" id="PTHR11200:SF275">
    <property type="entry name" value="LD06095P"/>
    <property type="match status" value="1"/>
</dbReference>
<dbReference type="GO" id="GO:0004439">
    <property type="term" value="F:phosphatidylinositol-4,5-bisphosphate 5-phosphatase activity"/>
    <property type="evidence" value="ECO:0007669"/>
    <property type="project" value="TreeGrafter"/>
</dbReference>
<dbReference type="InterPro" id="IPR046985">
    <property type="entry name" value="IP5"/>
</dbReference>
<dbReference type="VEuPathDB" id="FungiDB:CTRG_05289"/>
<evidence type="ECO:0000313" key="2">
    <source>
        <dbReference type="EMBL" id="EER30837.1"/>
    </source>
</evidence>
<dbReference type="RefSeq" id="XP_002550991.1">
    <property type="nucleotide sequence ID" value="XM_002550945.1"/>
</dbReference>
<dbReference type="EMBL" id="GG692402">
    <property type="protein sequence ID" value="EER30837.1"/>
    <property type="molecule type" value="Genomic_DNA"/>
</dbReference>
<sequence>MSETKETQHSKEDQLPLYLFTYNCNKQVIENNSFKSKVAESLPDTPSLLYVFAFQEFCSILDGSFKDLSNQQLISYNETIQVMLFEKYGMDCFQTLAMNHIGSIGLIVLSPFAPRFSNIRTATSSVGYGYSSMKGGVGIRLKYSPDNMKSVELSFAGIHLNAFEGEYYYQQRNQNLLTIMRSLEFGDGFGLIKPNNHIFIMGDLNYRTTQNYKKTSVVTQNLLALADQHSTIDGEYVHQLFSQYDELHKGLKNGEVLLGFSEGKIEFQPTYKYYINTAIFNSKRSPSWCDRILFLSTYEDGEHLNLLRTNLIHSLPVIDKYDSVNSLLLSDHRPVYLRISVPFKPPKSIISPMSRCLEIVSTGLSQQSRFSNFGQLEEIERDNYIESGPTSIYLKPTKWDFFTNKVITHLSDNIIGYGLWLGTTAEGRMLSFMSVLFLVALWYLW</sequence>
<dbReference type="Gene3D" id="3.60.10.10">
    <property type="entry name" value="Endonuclease/exonuclease/phosphatase"/>
    <property type="match status" value="1"/>
</dbReference>
<dbReference type="STRING" id="294747.C5MGT5"/>
<feature type="domain" description="Inositol polyphosphate-related phosphatase" evidence="1">
    <location>
        <begin position="13"/>
        <end position="347"/>
    </location>
</feature>
<dbReference type="GeneID" id="8299610"/>
<dbReference type="PANTHER" id="PTHR11200">
    <property type="entry name" value="INOSITOL 5-PHOSPHATASE"/>
    <property type="match status" value="1"/>
</dbReference>
<protein>
    <recommendedName>
        <fullName evidence="1">Inositol polyphosphate-related phosphatase domain-containing protein</fullName>
    </recommendedName>
</protein>
<organism evidence="2 3">
    <name type="scientific">Candida tropicalis (strain ATCC MYA-3404 / T1)</name>
    <name type="common">Yeast</name>
    <dbReference type="NCBI Taxonomy" id="294747"/>
    <lineage>
        <taxon>Eukaryota</taxon>
        <taxon>Fungi</taxon>
        <taxon>Dikarya</taxon>
        <taxon>Ascomycota</taxon>
        <taxon>Saccharomycotina</taxon>
        <taxon>Pichiomycetes</taxon>
        <taxon>Debaryomycetaceae</taxon>
        <taxon>Candida/Lodderomyces clade</taxon>
        <taxon>Candida</taxon>
    </lineage>
</organism>
<dbReference type="Proteomes" id="UP000002037">
    <property type="component" value="Unassembled WGS sequence"/>
</dbReference>
<dbReference type="HOGENOM" id="CLU_025224_2_1_1"/>
<reference evidence="2 3" key="1">
    <citation type="journal article" date="2009" name="Nature">
        <title>Evolution of pathogenicity and sexual reproduction in eight Candida genomes.</title>
        <authorList>
            <person name="Butler G."/>
            <person name="Rasmussen M.D."/>
            <person name="Lin M.F."/>
            <person name="Santos M.A."/>
            <person name="Sakthikumar S."/>
            <person name="Munro C.A."/>
            <person name="Rheinbay E."/>
            <person name="Grabherr M."/>
            <person name="Forche A."/>
            <person name="Reedy J.L."/>
            <person name="Agrafioti I."/>
            <person name="Arnaud M.B."/>
            <person name="Bates S."/>
            <person name="Brown A.J."/>
            <person name="Brunke S."/>
            <person name="Costanzo M.C."/>
            <person name="Fitzpatrick D.A."/>
            <person name="de Groot P.W."/>
            <person name="Harris D."/>
            <person name="Hoyer L.L."/>
            <person name="Hube B."/>
            <person name="Klis F.M."/>
            <person name="Kodira C."/>
            <person name="Lennard N."/>
            <person name="Logue M.E."/>
            <person name="Martin R."/>
            <person name="Neiman A.M."/>
            <person name="Nikolaou E."/>
            <person name="Quail M.A."/>
            <person name="Quinn J."/>
            <person name="Santos M.C."/>
            <person name="Schmitzberger F.F."/>
            <person name="Sherlock G."/>
            <person name="Shah P."/>
            <person name="Silverstein K.A."/>
            <person name="Skrzypek M.S."/>
            <person name="Soll D."/>
            <person name="Staggs R."/>
            <person name="Stansfield I."/>
            <person name="Stumpf M.P."/>
            <person name="Sudbery P.E."/>
            <person name="Srikantha T."/>
            <person name="Zeng Q."/>
            <person name="Berman J."/>
            <person name="Berriman M."/>
            <person name="Heitman J."/>
            <person name="Gow N.A."/>
            <person name="Lorenz M.C."/>
            <person name="Birren B.W."/>
            <person name="Kellis M."/>
            <person name="Cuomo C.A."/>
        </authorList>
    </citation>
    <scope>NUCLEOTIDE SEQUENCE [LARGE SCALE GENOMIC DNA]</scope>
    <source>
        <strain evidence="3">ATCC MYA-3404 / T1</strain>
    </source>
</reference>
<gene>
    <name evidence="2" type="ORF">CTRG_05289</name>
</gene>